<dbReference type="Pfam" id="PF08241">
    <property type="entry name" value="Methyltransf_11"/>
    <property type="match status" value="1"/>
</dbReference>
<dbReference type="GO" id="GO:0008757">
    <property type="term" value="F:S-adenosylmethionine-dependent methyltransferase activity"/>
    <property type="evidence" value="ECO:0007669"/>
    <property type="project" value="InterPro"/>
</dbReference>
<reference evidence="2 3" key="1">
    <citation type="submission" date="2019-09" db="EMBL/GenBank/DDBJ databases">
        <title>Biological control of the noxious weed angled onion (Allium triquetrum) thwarted by endophytic bacteria in Victoria, Australia.</title>
        <authorList>
            <person name="Tehranchian P."/>
            <person name="Adair R.J."/>
            <person name="Van T.H."/>
            <person name="Morrison P.D."/>
            <person name="Williams H."/>
            <person name="Lawrie A.C."/>
        </authorList>
    </citation>
    <scope>NUCLEOTIDE SEQUENCE [LARGE SCALE GENOMIC DNA]</scope>
    <source>
        <strain evidence="2 3">RPTAtOch1</strain>
    </source>
</reference>
<sequence length="277" mass="31577">MKIKQRIRDALSPFARKVLYFQIQALQEQNHYLTMQFNRLSQEKNQSRHELLDGVFPSDATPETLPEEYRHMSLSGRALWKLISDYNFKTVLDIGSGEGHQAAVLLSHGKIVTALDYGESPYFKARDPNISTVIGDFNKMQFTEPFDCVWASHVLEHQLNPHDFLKGVHSVTKEGGIVAITVPPLKHQIVGGHLSLWNGGLLLYHLVLAGFDCKEVSILQYGYNISVIVRKRSIPFPDVVFDMGDIRTIRPYLPEQLSFERNSGDDPFNGNIQRLNW</sequence>
<feature type="domain" description="Methyltransferase type 11" evidence="1">
    <location>
        <begin position="92"/>
        <end position="180"/>
    </location>
</feature>
<dbReference type="Proteomes" id="UP000327108">
    <property type="component" value="Unassembled WGS sequence"/>
</dbReference>
<dbReference type="CDD" id="cd02440">
    <property type="entry name" value="AdoMet_MTases"/>
    <property type="match status" value="1"/>
</dbReference>
<proteinExistence type="predicted"/>
<protein>
    <submittedName>
        <fullName evidence="2">Class I SAM-dependent methyltransferase</fullName>
    </submittedName>
</protein>
<comment type="caution">
    <text evidence="2">The sequence shown here is derived from an EMBL/GenBank/DDBJ whole genome shotgun (WGS) entry which is preliminary data.</text>
</comment>
<dbReference type="EMBL" id="VYXQ01000001">
    <property type="protein sequence ID" value="KAA9370915.1"/>
    <property type="molecule type" value="Genomic_DNA"/>
</dbReference>
<keyword evidence="2" id="KW-0489">Methyltransferase</keyword>
<dbReference type="InterPro" id="IPR013216">
    <property type="entry name" value="Methyltransf_11"/>
</dbReference>
<dbReference type="Gene3D" id="3.40.50.150">
    <property type="entry name" value="Vaccinia Virus protein VP39"/>
    <property type="match status" value="1"/>
</dbReference>
<keyword evidence="2" id="KW-0808">Transferase</keyword>
<gene>
    <name evidence="2" type="ORF">F3W84_00390</name>
</gene>
<evidence type="ECO:0000259" key="1">
    <source>
        <dbReference type="Pfam" id="PF08241"/>
    </source>
</evidence>
<dbReference type="GO" id="GO:0032259">
    <property type="term" value="P:methylation"/>
    <property type="evidence" value="ECO:0007669"/>
    <property type="project" value="UniProtKB-KW"/>
</dbReference>
<dbReference type="AlphaFoldDB" id="A0A5N1KCC1"/>
<accession>A0A5N1KCC1</accession>
<organism evidence="2 3">
    <name type="scientific">Ochrobactrum quorumnocens</name>
    <dbReference type="NCBI Taxonomy" id="271865"/>
    <lineage>
        <taxon>Bacteria</taxon>
        <taxon>Pseudomonadati</taxon>
        <taxon>Pseudomonadota</taxon>
        <taxon>Alphaproteobacteria</taxon>
        <taxon>Hyphomicrobiales</taxon>
        <taxon>Brucellaceae</taxon>
        <taxon>Brucella/Ochrobactrum group</taxon>
        <taxon>Ochrobactrum</taxon>
    </lineage>
</organism>
<dbReference type="PANTHER" id="PTHR43861">
    <property type="entry name" value="TRANS-ACONITATE 2-METHYLTRANSFERASE-RELATED"/>
    <property type="match status" value="1"/>
</dbReference>
<dbReference type="SUPFAM" id="SSF53335">
    <property type="entry name" value="S-adenosyl-L-methionine-dependent methyltransferases"/>
    <property type="match status" value="1"/>
</dbReference>
<dbReference type="RefSeq" id="WP_151091050.1">
    <property type="nucleotide sequence ID" value="NZ_VYXQ01000001.1"/>
</dbReference>
<name>A0A5N1KCC1_9HYPH</name>
<evidence type="ECO:0000313" key="2">
    <source>
        <dbReference type="EMBL" id="KAA9370915.1"/>
    </source>
</evidence>
<evidence type="ECO:0000313" key="3">
    <source>
        <dbReference type="Proteomes" id="UP000327108"/>
    </source>
</evidence>
<dbReference type="InterPro" id="IPR029063">
    <property type="entry name" value="SAM-dependent_MTases_sf"/>
</dbReference>
<keyword evidence="3" id="KW-1185">Reference proteome</keyword>